<protein>
    <submittedName>
        <fullName evidence="1">Uncharacterized protein</fullName>
    </submittedName>
</protein>
<sequence>MTDSSQAKVKLYWLNQSRSQRIVWLLEELKVDYEVEIFHRNKATYLAPPSLEKIHSLGKSPVVSITPPNGGDDIVLAESGWMTQYLVEHFPEGQKLMPKRWKDGMENQIGGETEGWMRWWYIMHYAEGSLMPILVMALILGRLKSDQVPFIVRPITSVVANRIFSMFVYPNARKHLRLIEEQLRTSPDNGKYICGPELTAADIMMSFPLIAAKDRWNDMGEWEGGSWDREFPRVKEYVELLEAEQGYKLSCEKIEKLESEAAAKAAL</sequence>
<name>A0ACC0UU26_9HYPO</name>
<keyword evidence="2" id="KW-1185">Reference proteome</keyword>
<evidence type="ECO:0000313" key="2">
    <source>
        <dbReference type="Proteomes" id="UP001163324"/>
    </source>
</evidence>
<comment type="caution">
    <text evidence="1">The sequence shown here is derived from an EMBL/GenBank/DDBJ whole genome shotgun (WGS) entry which is preliminary data.</text>
</comment>
<evidence type="ECO:0000313" key="1">
    <source>
        <dbReference type="EMBL" id="KAI9897606.1"/>
    </source>
</evidence>
<reference evidence="1" key="1">
    <citation type="submission" date="2022-10" db="EMBL/GenBank/DDBJ databases">
        <title>Complete Genome of Trichothecium roseum strain YXFP-22015, a Plant Pathogen Isolated from Citrus.</title>
        <authorList>
            <person name="Wang Y."/>
            <person name="Zhu L."/>
        </authorList>
    </citation>
    <scope>NUCLEOTIDE SEQUENCE</scope>
    <source>
        <strain evidence="1">YXFP-22015</strain>
    </source>
</reference>
<accession>A0ACC0UU26</accession>
<dbReference type="Proteomes" id="UP001163324">
    <property type="component" value="Chromosome 7"/>
</dbReference>
<gene>
    <name evidence="1" type="ORF">N3K66_007462</name>
</gene>
<organism evidence="1 2">
    <name type="scientific">Trichothecium roseum</name>
    <dbReference type="NCBI Taxonomy" id="47278"/>
    <lineage>
        <taxon>Eukaryota</taxon>
        <taxon>Fungi</taxon>
        <taxon>Dikarya</taxon>
        <taxon>Ascomycota</taxon>
        <taxon>Pezizomycotina</taxon>
        <taxon>Sordariomycetes</taxon>
        <taxon>Hypocreomycetidae</taxon>
        <taxon>Hypocreales</taxon>
        <taxon>Hypocreales incertae sedis</taxon>
        <taxon>Trichothecium</taxon>
    </lineage>
</organism>
<proteinExistence type="predicted"/>
<dbReference type="EMBL" id="CM047946">
    <property type="protein sequence ID" value="KAI9897606.1"/>
    <property type="molecule type" value="Genomic_DNA"/>
</dbReference>